<dbReference type="VEuPathDB" id="FungiDB:yc1106_08143"/>
<feature type="coiled-coil region" evidence="1">
    <location>
        <begin position="230"/>
        <end position="257"/>
    </location>
</feature>
<evidence type="ECO:0000313" key="4">
    <source>
        <dbReference type="EMBL" id="USP80869.1"/>
    </source>
</evidence>
<proteinExistence type="predicted"/>
<keyword evidence="3" id="KW-1133">Transmembrane helix</keyword>
<evidence type="ECO:0000313" key="5">
    <source>
        <dbReference type="Proteomes" id="UP001056012"/>
    </source>
</evidence>
<feature type="transmembrane region" description="Helical" evidence="3">
    <location>
        <begin position="178"/>
        <end position="200"/>
    </location>
</feature>
<dbReference type="AlphaFoldDB" id="A0A9Q8ZG65"/>
<sequence>MLDIAQAALHNDLFIAVGIGFFLNLPFVRHYWKPATSSNSLPEQPHNTPCSEAPITRTVTVVPEPVTLSQIQTVYDTVTKSVTSISTVVKQVVTQRRCLPTDATAPRAAFIEHSEAYALPTQTCTPCPPCAPLLSSEAACPIISGCPEAGCAPCKPCEPCAPFSSAESVPSIISASPVVWTAWNLLYLIVVALGATFLVFRLDLVSKKVAKAEGKATNARLALEMEKKSHQEWKNKASEYSAALQTYEQEVQDLLEGVAKRNDMLEHLGVFPDGDYFVSEEILSQKVRERKAHLVNIAEQMRQIEAEKAAQSRKIRELEAEITSAKEHVKNPRGEMSKPDKFQELLDEKQREINIWRKAVLGNDINATVNELHQRCEEKDAELKQLRILPTEVQELKQALSDAATQIETLQQEKKDQGIADRQRWIEEKKALRKEHDVAIEKRAKVIKALKAELKEAQQSSTSSNSAPTKKVTKTQPKDGEDVAANKQLLVGLEAEQNTLAAETMSIQSQHAMNEKFSGVSQALKKAEKECDQYKVALNDLKSNHGAENKQLVEAFKAEKEALAMDKLNVWQDMSERSSKVVQESEQVTKERDELEKDYNNLKDDCYELDQDLEDLECEDTIETMQHYTDLKVDYNAIAMENMTLRKQMYDSKEISSEASQNPQKVEREDDEL</sequence>
<feature type="coiled-coil region" evidence="1">
    <location>
        <begin position="578"/>
        <end position="619"/>
    </location>
</feature>
<keyword evidence="3" id="KW-0812">Transmembrane</keyword>
<dbReference type="OrthoDB" id="3679872at2759"/>
<keyword evidence="5" id="KW-1185">Reference proteome</keyword>
<keyword evidence="1" id="KW-0175">Coiled coil</keyword>
<accession>A0A9Q8ZG65</accession>
<organism evidence="4 5">
    <name type="scientific">Curvularia clavata</name>
    <dbReference type="NCBI Taxonomy" id="95742"/>
    <lineage>
        <taxon>Eukaryota</taxon>
        <taxon>Fungi</taxon>
        <taxon>Dikarya</taxon>
        <taxon>Ascomycota</taxon>
        <taxon>Pezizomycotina</taxon>
        <taxon>Dothideomycetes</taxon>
        <taxon>Pleosporomycetidae</taxon>
        <taxon>Pleosporales</taxon>
        <taxon>Pleosporineae</taxon>
        <taxon>Pleosporaceae</taxon>
        <taxon>Curvularia</taxon>
    </lineage>
</organism>
<feature type="compositionally biased region" description="Polar residues" evidence="2">
    <location>
        <begin position="457"/>
        <end position="468"/>
    </location>
</feature>
<feature type="coiled-coil region" evidence="1">
    <location>
        <begin position="294"/>
        <end position="328"/>
    </location>
</feature>
<dbReference type="EMBL" id="CP089279">
    <property type="protein sequence ID" value="USP80869.1"/>
    <property type="molecule type" value="Genomic_DNA"/>
</dbReference>
<evidence type="ECO:0000256" key="1">
    <source>
        <dbReference type="SAM" id="Coils"/>
    </source>
</evidence>
<keyword evidence="3" id="KW-0472">Membrane</keyword>
<evidence type="ECO:0000256" key="3">
    <source>
        <dbReference type="SAM" id="Phobius"/>
    </source>
</evidence>
<protein>
    <submittedName>
        <fullName evidence="4">Uncharacterized protein</fullName>
    </submittedName>
</protein>
<feature type="transmembrane region" description="Helical" evidence="3">
    <location>
        <begin position="12"/>
        <end position="32"/>
    </location>
</feature>
<name>A0A9Q8ZG65_CURCL</name>
<dbReference type="Proteomes" id="UP001056012">
    <property type="component" value="Chromosome 6"/>
</dbReference>
<feature type="region of interest" description="Disordered" evidence="2">
    <location>
        <begin position="651"/>
        <end position="673"/>
    </location>
</feature>
<gene>
    <name evidence="4" type="ORF">yc1106_08143</name>
</gene>
<feature type="region of interest" description="Disordered" evidence="2">
    <location>
        <begin position="455"/>
        <end position="483"/>
    </location>
</feature>
<reference evidence="4" key="1">
    <citation type="submission" date="2021-12" db="EMBL/GenBank/DDBJ databases">
        <title>Curvularia clavata genome.</title>
        <authorList>
            <person name="Cao Y."/>
        </authorList>
    </citation>
    <scope>NUCLEOTIDE SEQUENCE</scope>
    <source>
        <strain evidence="4">Yc1106</strain>
    </source>
</reference>
<evidence type="ECO:0000256" key="2">
    <source>
        <dbReference type="SAM" id="MobiDB-lite"/>
    </source>
</evidence>